<protein>
    <submittedName>
        <fullName evidence="3">ABC transporter substrate-binding protein</fullName>
    </submittedName>
</protein>
<dbReference type="SMART" id="SM00062">
    <property type="entry name" value="PBPb"/>
    <property type="match status" value="1"/>
</dbReference>
<reference evidence="3 4" key="1">
    <citation type="submission" date="2022-11" db="EMBL/GenBank/DDBJ databases">
        <title>Draft genome sequence of Saccharopolyspora sp. WRP15-2 isolated from rhizosphere soils of wild rice in Thailand.</title>
        <authorList>
            <person name="Duangmal K."/>
            <person name="Kammanee S."/>
            <person name="Muangham S."/>
        </authorList>
    </citation>
    <scope>NUCLEOTIDE SEQUENCE [LARGE SCALE GENOMIC DNA]</scope>
    <source>
        <strain evidence="3 4">WRP15-2</strain>
    </source>
</reference>
<accession>A0ABT4UU58</accession>
<comment type="caution">
    <text evidence="3">The sequence shown here is derived from an EMBL/GenBank/DDBJ whole genome shotgun (WGS) entry which is preliminary data.</text>
</comment>
<dbReference type="EMBL" id="JAQGLA010000007">
    <property type="protein sequence ID" value="MDA3625245.1"/>
    <property type="molecule type" value="Genomic_DNA"/>
</dbReference>
<name>A0ABT4UU58_9PSEU</name>
<sequence length="311" mass="32615">MGAWSPNSRHRSTRPVVVLAVLAACAALLSGCLVPRAAGGKDQQGVSVPSGPARLPDEIRQRGVIVVAGQLASPPLGYLDSDGRTVRGLNKDIAEELGRRLGVQVRFEQYPFAGLIPAVQSGKADVAMDLIGDTEERRRLVDFVDYLDQATTMLVPQGNPLGLGDVGDLCGRAVAVVRGGVQLALAEETSGKCAASGKPPLDVQQLNNPADARLQVQSGRVAAFLGNTPVLRYIADTAEGGQLFDTAGSGQHQRQPIGIITAKDKTELRDALIAALGGMFSDGSLARLVDQYGLGDLALQKPVVNGQEVIR</sequence>
<evidence type="ECO:0000313" key="4">
    <source>
        <dbReference type="Proteomes" id="UP001210380"/>
    </source>
</evidence>
<dbReference type="Pfam" id="PF00497">
    <property type="entry name" value="SBP_bac_3"/>
    <property type="match status" value="1"/>
</dbReference>
<evidence type="ECO:0000313" key="3">
    <source>
        <dbReference type="EMBL" id="MDA3625245.1"/>
    </source>
</evidence>
<dbReference type="InterPro" id="IPR001638">
    <property type="entry name" value="Solute-binding_3/MltF_N"/>
</dbReference>
<proteinExistence type="predicted"/>
<dbReference type="PANTHER" id="PTHR35936">
    <property type="entry name" value="MEMBRANE-BOUND LYTIC MUREIN TRANSGLYCOSYLASE F"/>
    <property type="match status" value="1"/>
</dbReference>
<dbReference type="SUPFAM" id="SSF53850">
    <property type="entry name" value="Periplasmic binding protein-like II"/>
    <property type="match status" value="1"/>
</dbReference>
<keyword evidence="1" id="KW-0732">Signal</keyword>
<dbReference type="Gene3D" id="3.40.190.10">
    <property type="entry name" value="Periplasmic binding protein-like II"/>
    <property type="match status" value="2"/>
</dbReference>
<evidence type="ECO:0000259" key="2">
    <source>
        <dbReference type="SMART" id="SM00062"/>
    </source>
</evidence>
<feature type="domain" description="Solute-binding protein family 3/N-terminal" evidence="2">
    <location>
        <begin position="64"/>
        <end position="296"/>
    </location>
</feature>
<gene>
    <name evidence="3" type="ORF">OU415_07350</name>
</gene>
<evidence type="ECO:0000256" key="1">
    <source>
        <dbReference type="ARBA" id="ARBA00022729"/>
    </source>
</evidence>
<dbReference type="CDD" id="cd01004">
    <property type="entry name" value="PBP2_MidA_like"/>
    <property type="match status" value="1"/>
</dbReference>
<dbReference type="PANTHER" id="PTHR35936:SF17">
    <property type="entry name" value="ARGININE-BINDING EXTRACELLULAR PROTEIN ARTP"/>
    <property type="match status" value="1"/>
</dbReference>
<dbReference type="Proteomes" id="UP001210380">
    <property type="component" value="Unassembled WGS sequence"/>
</dbReference>
<keyword evidence="4" id="KW-1185">Reference proteome</keyword>
<organism evidence="3 4">
    <name type="scientific">Saccharopolyspora oryzae</name>
    <dbReference type="NCBI Taxonomy" id="2997343"/>
    <lineage>
        <taxon>Bacteria</taxon>
        <taxon>Bacillati</taxon>
        <taxon>Actinomycetota</taxon>
        <taxon>Actinomycetes</taxon>
        <taxon>Pseudonocardiales</taxon>
        <taxon>Pseudonocardiaceae</taxon>
        <taxon>Saccharopolyspora</taxon>
    </lineage>
</organism>
<dbReference type="RefSeq" id="WP_270947822.1">
    <property type="nucleotide sequence ID" value="NZ_JAQGLA010000007.1"/>
</dbReference>